<dbReference type="EMBL" id="JAODWD010000004">
    <property type="protein sequence ID" value="MCT7660066.1"/>
    <property type="molecule type" value="Genomic_DNA"/>
</dbReference>
<protein>
    <recommendedName>
        <fullName evidence="3">Transmembrane protein</fullName>
    </recommendedName>
</protein>
<evidence type="ECO:0000313" key="1">
    <source>
        <dbReference type="EMBL" id="MCT7660066.1"/>
    </source>
</evidence>
<keyword evidence="2" id="KW-1185">Reference proteome</keyword>
<evidence type="ECO:0000313" key="2">
    <source>
        <dbReference type="Proteomes" id="UP001206639"/>
    </source>
</evidence>
<dbReference type="Proteomes" id="UP001206639">
    <property type="component" value="Unassembled WGS sequence"/>
</dbReference>
<accession>A0ABT2MCT2</accession>
<dbReference type="RefSeq" id="WP_260994140.1">
    <property type="nucleotide sequence ID" value="NZ_JAODWD010000004.1"/>
</dbReference>
<proteinExistence type="predicted"/>
<sequence length="77" mass="8387">MINAPTLITEQQVRVFTAAAVALPSARSPHWTGAIVSALCGIGVWMVAAAKPPAPRPHPKRRVYLENALMSREKDRL</sequence>
<gene>
    <name evidence="1" type="ORF">N4S67_16745</name>
</gene>
<evidence type="ECO:0008006" key="3">
    <source>
        <dbReference type="Google" id="ProtNLM"/>
    </source>
</evidence>
<comment type="caution">
    <text evidence="1">The sequence shown here is derived from an EMBL/GenBank/DDBJ whole genome shotgun (WGS) entry which is preliminary data.</text>
</comment>
<organism evidence="1 2">
    <name type="scientific">Mycobacterium deserti</name>
    <dbReference type="NCBI Taxonomy" id="2978347"/>
    <lineage>
        <taxon>Bacteria</taxon>
        <taxon>Bacillati</taxon>
        <taxon>Actinomycetota</taxon>
        <taxon>Actinomycetes</taxon>
        <taxon>Mycobacteriales</taxon>
        <taxon>Mycobacteriaceae</taxon>
        <taxon>Mycobacterium</taxon>
    </lineage>
</organism>
<reference evidence="2" key="1">
    <citation type="submission" date="2023-07" db="EMBL/GenBank/DDBJ databases">
        <authorList>
            <person name="Deng Y."/>
            <person name="Zhang Y.-Q."/>
        </authorList>
    </citation>
    <scope>NUCLEOTIDE SEQUENCE [LARGE SCALE GENOMIC DNA]</scope>
    <source>
        <strain evidence="2">CPCC 205710</strain>
    </source>
</reference>
<name>A0ABT2MCT2_9MYCO</name>